<comment type="caution">
    <text evidence="1">The sequence shown here is derived from an EMBL/GenBank/DDBJ whole genome shotgun (WGS) entry which is preliminary data.</text>
</comment>
<dbReference type="AlphaFoldDB" id="A0A4Y2L6E4"/>
<keyword evidence="2" id="KW-1185">Reference proteome</keyword>
<organism evidence="1 2">
    <name type="scientific">Araneus ventricosus</name>
    <name type="common">Orbweaver spider</name>
    <name type="synonym">Epeira ventricosa</name>
    <dbReference type="NCBI Taxonomy" id="182803"/>
    <lineage>
        <taxon>Eukaryota</taxon>
        <taxon>Metazoa</taxon>
        <taxon>Ecdysozoa</taxon>
        <taxon>Arthropoda</taxon>
        <taxon>Chelicerata</taxon>
        <taxon>Arachnida</taxon>
        <taxon>Araneae</taxon>
        <taxon>Araneomorphae</taxon>
        <taxon>Entelegynae</taxon>
        <taxon>Araneoidea</taxon>
        <taxon>Araneidae</taxon>
        <taxon>Araneus</taxon>
    </lineage>
</organism>
<evidence type="ECO:0000313" key="1">
    <source>
        <dbReference type="EMBL" id="GBN09166.1"/>
    </source>
</evidence>
<dbReference type="EMBL" id="BGPR01005328">
    <property type="protein sequence ID" value="GBN09166.1"/>
    <property type="molecule type" value="Genomic_DNA"/>
</dbReference>
<proteinExistence type="predicted"/>
<gene>
    <name evidence="1" type="ORF">AVEN_186913_1</name>
</gene>
<protein>
    <submittedName>
        <fullName evidence="1">Uncharacterized protein</fullName>
    </submittedName>
</protein>
<sequence>MAALTDADDQRSFFMKRFIAISLISSAPKNKYQNIIFTYSRLSLRLELSLPQFSRFLIKKICSAKPFLYRSNPVPSCQALSMSKAETEISLLRQDSKATAQRLAKPSSNPLCTPLRPVVSQLGNFDTSDWTAGKISKGWEHFVKRTASGFVIHQNRQVRLTVIVRMRLSVSLGL</sequence>
<name>A0A4Y2L6E4_ARAVE</name>
<dbReference type="Proteomes" id="UP000499080">
    <property type="component" value="Unassembled WGS sequence"/>
</dbReference>
<accession>A0A4Y2L6E4</accession>
<evidence type="ECO:0000313" key="2">
    <source>
        <dbReference type="Proteomes" id="UP000499080"/>
    </source>
</evidence>
<reference evidence="1 2" key="1">
    <citation type="journal article" date="2019" name="Sci. Rep.">
        <title>Orb-weaving spider Araneus ventricosus genome elucidates the spidroin gene catalogue.</title>
        <authorList>
            <person name="Kono N."/>
            <person name="Nakamura H."/>
            <person name="Ohtoshi R."/>
            <person name="Moran D.A.P."/>
            <person name="Shinohara A."/>
            <person name="Yoshida Y."/>
            <person name="Fujiwara M."/>
            <person name="Mori M."/>
            <person name="Tomita M."/>
            <person name="Arakawa K."/>
        </authorList>
    </citation>
    <scope>NUCLEOTIDE SEQUENCE [LARGE SCALE GENOMIC DNA]</scope>
</reference>